<proteinExistence type="predicted"/>
<gene>
    <name evidence="2" type="ORF">HG537_0C03270</name>
</gene>
<accession>A0A7H9HQU6</accession>
<dbReference type="InterPro" id="IPR051320">
    <property type="entry name" value="Viral_Replic_Matur_Polypro"/>
</dbReference>
<name>A0A7H9HQU6_9SACH</name>
<organism evidence="2 3">
    <name type="scientific">Torulaspora globosa</name>
    <dbReference type="NCBI Taxonomy" id="48254"/>
    <lineage>
        <taxon>Eukaryota</taxon>
        <taxon>Fungi</taxon>
        <taxon>Dikarya</taxon>
        <taxon>Ascomycota</taxon>
        <taxon>Saccharomycotina</taxon>
        <taxon>Saccharomycetes</taxon>
        <taxon>Saccharomycetales</taxon>
        <taxon>Saccharomycetaceae</taxon>
        <taxon>Torulaspora</taxon>
    </lineage>
</organism>
<dbReference type="Gene3D" id="3.30.70.270">
    <property type="match status" value="1"/>
</dbReference>
<sequence>MINYYRRFIPRCSIIARPLIEFTAKKTQWTMEQTNAFNNLKRALVSAPLLVPFSPEREYQLTRDASKLELGAVLEELTNNQVCGVVGYFSKSLQGAQNNYPAGELELLGIPCGAQDIGSVTIILGPETFFRVKP</sequence>
<dbReference type="SUPFAM" id="SSF56672">
    <property type="entry name" value="DNA/RNA polymerases"/>
    <property type="match status" value="1"/>
</dbReference>
<dbReference type="PANTHER" id="PTHR33064">
    <property type="entry name" value="POL PROTEIN"/>
    <property type="match status" value="1"/>
</dbReference>
<dbReference type="InterPro" id="IPR043128">
    <property type="entry name" value="Rev_trsase/Diguanyl_cyclase"/>
</dbReference>
<dbReference type="OrthoDB" id="4488294at2759"/>
<dbReference type="AlphaFoldDB" id="A0A7H9HQU6"/>
<dbReference type="InterPro" id="IPR043502">
    <property type="entry name" value="DNA/RNA_pol_sf"/>
</dbReference>
<dbReference type="Proteomes" id="UP000510647">
    <property type="component" value="Chromosome 3"/>
</dbReference>
<feature type="domain" description="Reverse transcriptase/retrotransposon-derived protein RNase H-like" evidence="1">
    <location>
        <begin position="29"/>
        <end position="112"/>
    </location>
</feature>
<keyword evidence="3" id="KW-1185">Reference proteome</keyword>
<dbReference type="EMBL" id="CP059269">
    <property type="protein sequence ID" value="QLQ79679.1"/>
    <property type="molecule type" value="Genomic_DNA"/>
</dbReference>
<evidence type="ECO:0000313" key="2">
    <source>
        <dbReference type="EMBL" id="QLQ79679.1"/>
    </source>
</evidence>
<dbReference type="InterPro" id="IPR041577">
    <property type="entry name" value="RT_RNaseH_2"/>
</dbReference>
<reference evidence="2 3" key="1">
    <citation type="submission" date="2020-06" db="EMBL/GenBank/DDBJ databases">
        <title>The yeast mating-type switching endonuclease HO is a domesticated member of an unorthodox homing genetic element family.</title>
        <authorList>
            <person name="Coughlan A.Y."/>
            <person name="Lombardi L."/>
            <person name="Braun-Galleani S."/>
            <person name="Martos A.R."/>
            <person name="Galeote V."/>
            <person name="Bigey F."/>
            <person name="Dequin S."/>
            <person name="Byrne K.P."/>
            <person name="Wolfe K.H."/>
        </authorList>
    </citation>
    <scope>NUCLEOTIDE SEQUENCE [LARGE SCALE GENOMIC DNA]</scope>
    <source>
        <strain evidence="2 3">CBS2947</strain>
    </source>
</reference>
<dbReference type="Pfam" id="PF17919">
    <property type="entry name" value="RT_RNaseH_2"/>
    <property type="match status" value="1"/>
</dbReference>
<evidence type="ECO:0000313" key="3">
    <source>
        <dbReference type="Proteomes" id="UP000510647"/>
    </source>
</evidence>
<protein>
    <recommendedName>
        <fullName evidence="1">Reverse transcriptase/retrotransposon-derived protein RNase H-like domain-containing protein</fullName>
    </recommendedName>
</protein>
<dbReference type="PANTHER" id="PTHR33064:SF37">
    <property type="entry name" value="RIBONUCLEASE H"/>
    <property type="match status" value="1"/>
</dbReference>
<evidence type="ECO:0000259" key="1">
    <source>
        <dbReference type="Pfam" id="PF17919"/>
    </source>
</evidence>